<dbReference type="PROSITE" id="PS50102">
    <property type="entry name" value="RRM"/>
    <property type="match status" value="1"/>
</dbReference>
<dbReference type="GO" id="GO:0003723">
    <property type="term" value="F:RNA binding"/>
    <property type="evidence" value="ECO:0007669"/>
    <property type="project" value="UniProtKB-UniRule"/>
</dbReference>
<dbReference type="Proteomes" id="UP000663832">
    <property type="component" value="Unassembled WGS sequence"/>
</dbReference>
<evidence type="ECO:0000313" key="4">
    <source>
        <dbReference type="EMBL" id="CAF1260547.1"/>
    </source>
</evidence>
<sequence>MVELVKMASNVIPEDEPQQENEPTEKHVCKSTTPKRSESEGHNSSTDTTSDHGDQSFKLTTPNRSESEGHNNAIDTTTAHGGELQLPRQNMISINGLPSNMTDERLFKRLEKVFSNVGKFKINQQTRRASIDLFRDMDSTFQSKVTATITFEHEESVMEAIQKYNGKPVPILDSPKIYVKKSEM</sequence>
<evidence type="ECO:0000313" key="5">
    <source>
        <dbReference type="EMBL" id="CAF1549207.1"/>
    </source>
</evidence>
<evidence type="ECO:0000313" key="6">
    <source>
        <dbReference type="Proteomes" id="UP000663832"/>
    </source>
</evidence>
<dbReference type="InterPro" id="IPR035979">
    <property type="entry name" value="RBD_domain_sf"/>
</dbReference>
<accession>A0A815WUZ0</accession>
<dbReference type="SUPFAM" id="SSF54928">
    <property type="entry name" value="RNA-binding domain, RBD"/>
    <property type="match status" value="1"/>
</dbReference>
<dbReference type="Pfam" id="PF00076">
    <property type="entry name" value="RRM_1"/>
    <property type="match status" value="1"/>
</dbReference>
<dbReference type="EMBL" id="CAJNOI010000375">
    <property type="protein sequence ID" value="CAF1260547.1"/>
    <property type="molecule type" value="Genomic_DNA"/>
</dbReference>
<dbReference type="InterPro" id="IPR000504">
    <property type="entry name" value="RRM_dom"/>
</dbReference>
<dbReference type="InterPro" id="IPR012677">
    <property type="entry name" value="Nucleotide-bd_a/b_plait_sf"/>
</dbReference>
<comment type="caution">
    <text evidence="5">The sequence shown here is derived from an EMBL/GenBank/DDBJ whole genome shotgun (WGS) entry which is preliminary data.</text>
</comment>
<evidence type="ECO:0000256" key="1">
    <source>
        <dbReference type="PROSITE-ProRule" id="PRU00176"/>
    </source>
</evidence>
<dbReference type="AlphaFoldDB" id="A0A815WUZ0"/>
<evidence type="ECO:0000256" key="2">
    <source>
        <dbReference type="SAM" id="MobiDB-lite"/>
    </source>
</evidence>
<dbReference type="Proteomes" id="UP000663877">
    <property type="component" value="Unassembled WGS sequence"/>
</dbReference>
<keyword evidence="6" id="KW-1185">Reference proteome</keyword>
<gene>
    <name evidence="4" type="ORF">BJG266_LOCUS30098</name>
    <name evidence="5" type="ORF">QVE165_LOCUS46936</name>
</gene>
<evidence type="ECO:0000259" key="3">
    <source>
        <dbReference type="PROSITE" id="PS50102"/>
    </source>
</evidence>
<feature type="region of interest" description="Disordered" evidence="2">
    <location>
        <begin position="1"/>
        <end position="87"/>
    </location>
</feature>
<dbReference type="EMBL" id="CAJNOM010000718">
    <property type="protein sequence ID" value="CAF1549207.1"/>
    <property type="molecule type" value="Genomic_DNA"/>
</dbReference>
<dbReference type="CDD" id="cd00590">
    <property type="entry name" value="RRM_SF"/>
    <property type="match status" value="1"/>
</dbReference>
<feature type="domain" description="RRM" evidence="3">
    <location>
        <begin position="90"/>
        <end position="184"/>
    </location>
</feature>
<proteinExistence type="predicted"/>
<dbReference type="Gene3D" id="3.30.70.330">
    <property type="match status" value="1"/>
</dbReference>
<reference evidence="5" key="1">
    <citation type="submission" date="2021-02" db="EMBL/GenBank/DDBJ databases">
        <authorList>
            <person name="Nowell W R."/>
        </authorList>
    </citation>
    <scope>NUCLEOTIDE SEQUENCE</scope>
</reference>
<organism evidence="5 6">
    <name type="scientific">Adineta steineri</name>
    <dbReference type="NCBI Taxonomy" id="433720"/>
    <lineage>
        <taxon>Eukaryota</taxon>
        <taxon>Metazoa</taxon>
        <taxon>Spiralia</taxon>
        <taxon>Gnathifera</taxon>
        <taxon>Rotifera</taxon>
        <taxon>Eurotatoria</taxon>
        <taxon>Bdelloidea</taxon>
        <taxon>Adinetida</taxon>
        <taxon>Adinetidae</taxon>
        <taxon>Adineta</taxon>
    </lineage>
</organism>
<keyword evidence="1" id="KW-0694">RNA-binding</keyword>
<name>A0A815WUZ0_9BILA</name>
<protein>
    <recommendedName>
        <fullName evidence="3">RRM domain-containing protein</fullName>
    </recommendedName>
</protein>